<name>A0ABZ0VD92_9MICO</name>
<organism evidence="2 3">
    <name type="scientific">Microbacterium invictum</name>
    <dbReference type="NCBI Taxonomy" id="515415"/>
    <lineage>
        <taxon>Bacteria</taxon>
        <taxon>Bacillati</taxon>
        <taxon>Actinomycetota</taxon>
        <taxon>Actinomycetes</taxon>
        <taxon>Micrococcales</taxon>
        <taxon>Microbacteriaceae</taxon>
        <taxon>Microbacterium</taxon>
    </lineage>
</organism>
<keyword evidence="1" id="KW-1133">Transmembrane helix</keyword>
<sequence>MTDVFGWATVALVLVIPVLFIGVGVASLRHRDVADGSVPSSGGLLGFDELFHPAAHDARLAWEAEQQIPVPAPTPDRGPGVIANGKTIVIEVAD</sequence>
<dbReference type="RefSeq" id="WP_322411317.1">
    <property type="nucleotide sequence ID" value="NZ_CP139779.1"/>
</dbReference>
<dbReference type="EMBL" id="CP139779">
    <property type="protein sequence ID" value="WQB71199.1"/>
    <property type="molecule type" value="Genomic_DNA"/>
</dbReference>
<evidence type="ECO:0000256" key="1">
    <source>
        <dbReference type="SAM" id="Phobius"/>
    </source>
</evidence>
<dbReference type="Proteomes" id="UP001324533">
    <property type="component" value="Chromosome"/>
</dbReference>
<keyword evidence="3" id="KW-1185">Reference proteome</keyword>
<protein>
    <recommendedName>
        <fullName evidence="4">PASTA domain-containing protein</fullName>
    </recommendedName>
</protein>
<evidence type="ECO:0000313" key="3">
    <source>
        <dbReference type="Proteomes" id="UP001324533"/>
    </source>
</evidence>
<proteinExistence type="predicted"/>
<gene>
    <name evidence="2" type="ORF">T9R20_04315</name>
</gene>
<accession>A0ABZ0VD92</accession>
<keyword evidence="1" id="KW-0472">Membrane</keyword>
<keyword evidence="1" id="KW-0812">Transmembrane</keyword>
<reference evidence="2 3" key="1">
    <citation type="submission" date="2023-06" db="EMBL/GenBank/DDBJ databases">
        <title>Rock-solubilizing bacteria, Microbacterium invictum, promotes re-establishment of vegetation in rocky wasteland by accelerating rock bio-weathering and reshaping soil bacterial community.</title>
        <authorList>
            <person name="Liu C."/>
        </authorList>
    </citation>
    <scope>NUCLEOTIDE SEQUENCE [LARGE SCALE GENOMIC DNA]</scope>
    <source>
        <strain evidence="2 3">X-18</strain>
    </source>
</reference>
<evidence type="ECO:0008006" key="4">
    <source>
        <dbReference type="Google" id="ProtNLM"/>
    </source>
</evidence>
<evidence type="ECO:0000313" key="2">
    <source>
        <dbReference type="EMBL" id="WQB71199.1"/>
    </source>
</evidence>
<feature type="transmembrane region" description="Helical" evidence="1">
    <location>
        <begin position="6"/>
        <end position="28"/>
    </location>
</feature>